<feature type="transmembrane region" description="Helical" evidence="8">
    <location>
        <begin position="94"/>
        <end position="114"/>
    </location>
</feature>
<dbReference type="Gene3D" id="1.20.1740.10">
    <property type="entry name" value="Amino acid/polyamine transporter I"/>
    <property type="match status" value="1"/>
</dbReference>
<dbReference type="STRING" id="683960.A0A1E3P1Q0"/>
<feature type="transmembrane region" description="Helical" evidence="8">
    <location>
        <begin position="120"/>
        <end position="147"/>
    </location>
</feature>
<dbReference type="InterPro" id="IPR004841">
    <property type="entry name" value="AA-permease/SLC12A_dom"/>
</dbReference>
<evidence type="ECO:0000256" key="3">
    <source>
        <dbReference type="ARBA" id="ARBA00022448"/>
    </source>
</evidence>
<dbReference type="Proteomes" id="UP000094112">
    <property type="component" value="Unassembled WGS sequence"/>
</dbReference>
<feature type="transmembrane region" description="Helical" evidence="8">
    <location>
        <begin position="227"/>
        <end position="250"/>
    </location>
</feature>
<comment type="similarity">
    <text evidence="2">Belongs to the amino acid-polyamine-organocation (APC) superfamily. YAT (TC 2.A.3.10) family.</text>
</comment>
<dbReference type="GeneID" id="30199176"/>
<keyword evidence="3" id="KW-0813">Transport</keyword>
<dbReference type="RefSeq" id="XP_019038542.1">
    <property type="nucleotide sequence ID" value="XM_019181930.1"/>
</dbReference>
<evidence type="ECO:0000256" key="8">
    <source>
        <dbReference type="SAM" id="Phobius"/>
    </source>
</evidence>
<dbReference type="Pfam" id="PF00324">
    <property type="entry name" value="AA_permease"/>
    <property type="match status" value="1"/>
</dbReference>
<feature type="transmembrane region" description="Helical" evidence="8">
    <location>
        <begin position="322"/>
        <end position="343"/>
    </location>
</feature>
<feature type="transmembrane region" description="Helical" evidence="8">
    <location>
        <begin position="418"/>
        <end position="441"/>
    </location>
</feature>
<dbReference type="EMBL" id="KV454211">
    <property type="protein sequence ID" value="ODQ59335.1"/>
    <property type="molecule type" value="Genomic_DNA"/>
</dbReference>
<dbReference type="AlphaFoldDB" id="A0A1E3P1Q0"/>
<feature type="transmembrane region" description="Helical" evidence="8">
    <location>
        <begin position="453"/>
        <end position="476"/>
    </location>
</feature>
<keyword evidence="11" id="KW-1185">Reference proteome</keyword>
<accession>A0A1E3P1Q0</accession>
<evidence type="ECO:0000313" key="10">
    <source>
        <dbReference type="EMBL" id="ODQ59335.1"/>
    </source>
</evidence>
<evidence type="ECO:0000259" key="9">
    <source>
        <dbReference type="Pfam" id="PF00324"/>
    </source>
</evidence>
<dbReference type="GO" id="GO:1902274">
    <property type="term" value="P:positive regulation of (R)-carnitine transmembrane transport"/>
    <property type="evidence" value="ECO:0007669"/>
    <property type="project" value="EnsemblFungi"/>
</dbReference>
<feature type="transmembrane region" description="Helical" evidence="8">
    <location>
        <begin position="529"/>
        <end position="547"/>
    </location>
</feature>
<dbReference type="FunFam" id="1.20.1740.10:FF:000006">
    <property type="entry name" value="General amino acid permease"/>
    <property type="match status" value="1"/>
</dbReference>
<evidence type="ECO:0000256" key="7">
    <source>
        <dbReference type="ARBA" id="ARBA00023136"/>
    </source>
</evidence>
<dbReference type="GO" id="GO:0005789">
    <property type="term" value="C:endoplasmic reticulum membrane"/>
    <property type="evidence" value="ECO:0007669"/>
    <property type="project" value="EnsemblFungi"/>
</dbReference>
<reference evidence="10 11" key="1">
    <citation type="journal article" date="2016" name="Proc. Natl. Acad. Sci. U.S.A.">
        <title>Comparative genomics of biotechnologically important yeasts.</title>
        <authorList>
            <person name="Riley R."/>
            <person name="Haridas S."/>
            <person name="Wolfe K.H."/>
            <person name="Lopes M.R."/>
            <person name="Hittinger C.T."/>
            <person name="Goeker M."/>
            <person name="Salamov A.A."/>
            <person name="Wisecaver J.H."/>
            <person name="Long T.M."/>
            <person name="Calvey C.H."/>
            <person name="Aerts A.L."/>
            <person name="Barry K.W."/>
            <person name="Choi C."/>
            <person name="Clum A."/>
            <person name="Coughlan A.Y."/>
            <person name="Deshpande S."/>
            <person name="Douglass A.P."/>
            <person name="Hanson S.J."/>
            <person name="Klenk H.-P."/>
            <person name="LaButti K.M."/>
            <person name="Lapidus A."/>
            <person name="Lindquist E.A."/>
            <person name="Lipzen A.M."/>
            <person name="Meier-Kolthoff J.P."/>
            <person name="Ohm R.A."/>
            <person name="Otillar R.P."/>
            <person name="Pangilinan J.L."/>
            <person name="Peng Y."/>
            <person name="Rokas A."/>
            <person name="Rosa C.A."/>
            <person name="Scheuner C."/>
            <person name="Sibirny A.A."/>
            <person name="Slot J.C."/>
            <person name="Stielow J.B."/>
            <person name="Sun H."/>
            <person name="Kurtzman C.P."/>
            <person name="Blackwell M."/>
            <person name="Grigoriev I.V."/>
            <person name="Jeffries T.W."/>
        </authorList>
    </citation>
    <scope>NUCLEOTIDE SEQUENCE [LARGE SCALE GENOMIC DNA]</scope>
    <source>
        <strain evidence="11">ATCC 58044 / CBS 1984 / NCYC 433 / NRRL Y-366-8</strain>
    </source>
</reference>
<proteinExistence type="inferred from homology"/>
<dbReference type="GO" id="GO:0000329">
    <property type="term" value="C:fungal-type vacuole membrane"/>
    <property type="evidence" value="ECO:0007669"/>
    <property type="project" value="EnsemblFungi"/>
</dbReference>
<dbReference type="GO" id="GO:1902269">
    <property type="term" value="P:positive regulation of polyamine transmembrane transport"/>
    <property type="evidence" value="ECO:0007669"/>
    <property type="project" value="EnsemblFungi"/>
</dbReference>
<evidence type="ECO:0000256" key="2">
    <source>
        <dbReference type="ARBA" id="ARBA00006983"/>
    </source>
</evidence>
<evidence type="ECO:0000256" key="1">
    <source>
        <dbReference type="ARBA" id="ARBA00004141"/>
    </source>
</evidence>
<keyword evidence="4 8" id="KW-0812">Transmembrane</keyword>
<dbReference type="InterPro" id="IPR050524">
    <property type="entry name" value="APC_YAT"/>
</dbReference>
<gene>
    <name evidence="10" type="ORF">WICANDRAFT_32215</name>
</gene>
<evidence type="ECO:0000313" key="11">
    <source>
        <dbReference type="Proteomes" id="UP000094112"/>
    </source>
</evidence>
<keyword evidence="6 8" id="KW-1133">Transmembrane helix</keyword>
<feature type="domain" description="Amino acid permease/ SLC12A" evidence="9">
    <location>
        <begin position="91"/>
        <end position="552"/>
    </location>
</feature>
<sequence>MVSFTSVLKDTFLPIAPPKVKPSDQEQNYELSSVFVNKNDQFDYVKPIDNPGAVIGNTSGQKEELFHTDNYSLSDASTLVTQTQRRLKNRHVQLIGISGVIGTALFVSISNGLVKGPAFLLIGFALWCIPILCITVSTAEMVCYLPINSPFVRLAGRCCDDALEFMAGWNFWFLECVQIPFEIVSVNTVIHYWRDDYSPVITLVIQVALYFIISIVTVKVYGETEFWLAIGKIILAVGLMFFTFITMVGGNPKHDAFGFRHWRDPGPFNTYLSTGSLGYFQAFVAVLSQASFTIAGPDYLSMVAGETVLPRSSTLPRAFKQIFYRLTFLFLGGCLCVGILVAYDDPDLTAAINNSRPGAGSSPYVIAMDHLHIKVLPHIVNGALVVAAFSAGNAYTYCSSRTLYGLALDGKAPFIFAYCNKAGVPILAVLVSLVWSLLSFLQLNNNSAVVLNWIINMITASQLINFSVMCLTFIFFHKAVKAQGLDRDSFTFKSWFQPYTAIFGLISAFTMIWVGGYKVFLKGNWNVEQFLFSYIAVFIDIALYIFWKILKRPAWKKPEEVDLVSGLKEIEDHERDYYQMLEETKKTSPEKTKVQKVWSSVLGVLVGKD</sequence>
<dbReference type="PANTHER" id="PTHR43341:SF15">
    <property type="entry name" value="GENERAL AMINO ACID PERMEASE AGP2"/>
    <property type="match status" value="1"/>
</dbReference>
<protein>
    <recommendedName>
        <fullName evidence="9">Amino acid permease/ SLC12A domain-containing protein</fullName>
    </recommendedName>
</protein>
<dbReference type="OrthoDB" id="10062876at2759"/>
<comment type="subcellular location">
    <subcellularLocation>
        <location evidence="1">Membrane</location>
        <topology evidence="1">Multi-pass membrane protein</topology>
    </subcellularLocation>
</comment>
<keyword evidence="5" id="KW-0029">Amino-acid transport</keyword>
<evidence type="ECO:0000256" key="6">
    <source>
        <dbReference type="ARBA" id="ARBA00022989"/>
    </source>
</evidence>
<evidence type="ECO:0000256" key="4">
    <source>
        <dbReference type="ARBA" id="ARBA00022692"/>
    </source>
</evidence>
<evidence type="ECO:0000256" key="5">
    <source>
        <dbReference type="ARBA" id="ARBA00022970"/>
    </source>
</evidence>
<name>A0A1E3P1Q0_WICAA</name>
<dbReference type="GO" id="GO:0005886">
    <property type="term" value="C:plasma membrane"/>
    <property type="evidence" value="ECO:0007669"/>
    <property type="project" value="EnsemblFungi"/>
</dbReference>
<feature type="transmembrane region" description="Helical" evidence="8">
    <location>
        <begin position="496"/>
        <end position="517"/>
    </location>
</feature>
<dbReference type="GO" id="GO:0015171">
    <property type="term" value="F:amino acid transmembrane transporter activity"/>
    <property type="evidence" value="ECO:0007669"/>
    <property type="project" value="TreeGrafter"/>
</dbReference>
<keyword evidence="7 8" id="KW-0472">Membrane</keyword>
<feature type="transmembrane region" description="Helical" evidence="8">
    <location>
        <begin position="200"/>
        <end position="221"/>
    </location>
</feature>
<dbReference type="PANTHER" id="PTHR43341">
    <property type="entry name" value="AMINO ACID PERMEASE"/>
    <property type="match status" value="1"/>
</dbReference>
<organism evidence="10 11">
    <name type="scientific">Wickerhamomyces anomalus (strain ATCC 58044 / CBS 1984 / NCYC 433 / NRRL Y-366-8)</name>
    <name type="common">Yeast</name>
    <name type="synonym">Hansenula anomala</name>
    <dbReference type="NCBI Taxonomy" id="683960"/>
    <lineage>
        <taxon>Eukaryota</taxon>
        <taxon>Fungi</taxon>
        <taxon>Dikarya</taxon>
        <taxon>Ascomycota</taxon>
        <taxon>Saccharomycotina</taxon>
        <taxon>Saccharomycetes</taxon>
        <taxon>Phaffomycetales</taxon>
        <taxon>Wickerhamomycetaceae</taxon>
        <taxon>Wickerhamomyces</taxon>
    </lineage>
</organism>
<feature type="transmembrane region" description="Helical" evidence="8">
    <location>
        <begin position="378"/>
        <end position="398"/>
    </location>
</feature>